<feature type="domain" description="Heavy metal binding" evidence="6">
    <location>
        <begin position="48"/>
        <end position="74"/>
    </location>
</feature>
<feature type="domain" description="CusB-like beta-barrel" evidence="9">
    <location>
        <begin position="248"/>
        <end position="323"/>
    </location>
</feature>
<dbReference type="InterPro" id="IPR058790">
    <property type="entry name" value="BSH_CusB"/>
</dbReference>
<evidence type="ECO:0000256" key="2">
    <source>
        <dbReference type="ARBA" id="ARBA00022448"/>
    </source>
</evidence>
<keyword evidence="3" id="KW-0732">Signal</keyword>
<accession>A0A7T4QXR1</accession>
<dbReference type="KEGG" id="snan:I6N98_09795"/>
<comment type="similarity">
    <text evidence="1">Belongs to the membrane fusion protein (MFP) (TC 8.A.1) family.</text>
</comment>
<feature type="compositionally biased region" description="Basic and acidic residues" evidence="5">
    <location>
        <begin position="529"/>
        <end position="543"/>
    </location>
</feature>
<dbReference type="GO" id="GO:0016020">
    <property type="term" value="C:membrane"/>
    <property type="evidence" value="ECO:0007669"/>
    <property type="project" value="InterPro"/>
</dbReference>
<dbReference type="InterPro" id="IPR051909">
    <property type="entry name" value="MFP_Cation_Efflux"/>
</dbReference>
<dbReference type="AlphaFoldDB" id="A0A7T4QXR1"/>
<evidence type="ECO:0000313" key="11">
    <source>
        <dbReference type="EMBL" id="QQD16691.1"/>
    </source>
</evidence>
<evidence type="ECO:0000256" key="3">
    <source>
        <dbReference type="ARBA" id="ARBA00022729"/>
    </source>
</evidence>
<name>A0A7T4QXR1_9GAMM</name>
<dbReference type="Pfam" id="PF11604">
    <property type="entry name" value="CusF_Ec"/>
    <property type="match status" value="1"/>
</dbReference>
<sequence length="554" mass="62074">MKIQLNKSFFITVALLIATATLSHYSALWRMKETTGSDDVAAEKKPLYWVAPMDPNYKRDNPGKSPMGMDLIPVYKDAVGDQEIGTVTISPDVVNNLGVRTAPVTRGRLDLTISTVGYVQYDEDRLVHIHPRVEGWIEKLHVKAAGDPVIQGEPLYALYSPTLVNAQEELLLALKRNNPTLITAAMERLSALQVPHSEINRLKKSGKVSQTITITAPQSGVLDNLNTREGMFVKPGMEMMAIGQLEHIWVIGEIFERQAASVQVGDAVRMRLDYLPGREWKGNVDYIYPSLNAKTRTAQVRVHFDSSDRFLRPGMFAQMTIVTKPSRETLLIPREALIRTGSQSRVVLAKGEGRFKSIAVKVGRIGEDKVEILSGLKDGERIVTSAQFLIDSESSKTSDFKRMHHGEDQPSSVWVAATIKSVMPNHRMVTVKHEAIDAWEWPEMTMDFQVNPKVNFEALTLGTQLHMEITKLDNGQYEMTGTHIMSGESEEDISSEDEEKLDHSQMNHGEMDHSEMDHSQMNHAQMNQDGKEPNTVDHSKMDHSNQQQHSGDGE</sequence>
<dbReference type="FunFam" id="2.40.420.20:FF:000003">
    <property type="entry name" value="Cation efflux system protein cusB"/>
    <property type="match status" value="1"/>
</dbReference>
<dbReference type="FunFam" id="2.40.30.170:FF:000010">
    <property type="entry name" value="Efflux RND transporter periplasmic adaptor subunit"/>
    <property type="match status" value="1"/>
</dbReference>
<feature type="region of interest" description="Disordered" evidence="5">
    <location>
        <begin position="486"/>
        <end position="554"/>
    </location>
</feature>
<dbReference type="InterPro" id="IPR006143">
    <property type="entry name" value="RND_pump_MFP"/>
</dbReference>
<evidence type="ECO:0000259" key="9">
    <source>
        <dbReference type="Pfam" id="PF25954"/>
    </source>
</evidence>
<dbReference type="GO" id="GO:0015679">
    <property type="term" value="P:plasma membrane copper ion transport"/>
    <property type="evidence" value="ECO:0007669"/>
    <property type="project" value="TreeGrafter"/>
</dbReference>
<dbReference type="Pfam" id="PF25954">
    <property type="entry name" value="Beta-barrel_RND_2"/>
    <property type="match status" value="1"/>
</dbReference>
<dbReference type="Gene3D" id="2.40.420.20">
    <property type="match status" value="1"/>
</dbReference>
<dbReference type="InterPro" id="IPR021647">
    <property type="entry name" value="CusF_Ec"/>
</dbReference>
<dbReference type="PANTHER" id="PTHR30097">
    <property type="entry name" value="CATION EFFLUX SYSTEM PROTEIN CUSB"/>
    <property type="match status" value="1"/>
</dbReference>
<evidence type="ECO:0000313" key="12">
    <source>
        <dbReference type="Proteomes" id="UP000596063"/>
    </source>
</evidence>
<dbReference type="GO" id="GO:0022857">
    <property type="term" value="F:transmembrane transporter activity"/>
    <property type="evidence" value="ECO:0007669"/>
    <property type="project" value="InterPro"/>
</dbReference>
<dbReference type="Pfam" id="PF25869">
    <property type="entry name" value="3HB_CusB"/>
    <property type="match status" value="1"/>
</dbReference>
<dbReference type="Gene3D" id="2.40.50.320">
    <property type="entry name" value="Copper binding periplasmic protein CusF"/>
    <property type="match status" value="1"/>
</dbReference>
<dbReference type="RefSeq" id="WP_198568199.1">
    <property type="nucleotide sequence ID" value="NZ_CP066167.1"/>
</dbReference>
<dbReference type="Proteomes" id="UP000596063">
    <property type="component" value="Chromosome"/>
</dbReference>
<keyword evidence="4" id="KW-0406">Ion transport</keyword>
<feature type="compositionally biased region" description="Acidic residues" evidence="5">
    <location>
        <begin position="488"/>
        <end position="499"/>
    </location>
</feature>
<dbReference type="Pfam" id="PF19335">
    <property type="entry name" value="HMBD"/>
    <property type="match status" value="1"/>
</dbReference>
<dbReference type="PANTHER" id="PTHR30097:SF15">
    <property type="entry name" value="CATION EFFLUX SYSTEM PROTEIN CUSB"/>
    <property type="match status" value="1"/>
</dbReference>
<feature type="domain" description="CusB-like barrel-sandwich hybrid" evidence="8">
    <location>
        <begin position="127"/>
        <end position="242"/>
    </location>
</feature>
<evidence type="ECO:0000259" key="10">
    <source>
        <dbReference type="Pfam" id="PF25975"/>
    </source>
</evidence>
<evidence type="ECO:0000259" key="7">
    <source>
        <dbReference type="Pfam" id="PF25869"/>
    </source>
</evidence>
<feature type="compositionally biased region" description="Basic and acidic residues" evidence="5">
    <location>
        <begin position="500"/>
        <end position="520"/>
    </location>
</feature>
<organism evidence="11 12">
    <name type="scientific">Spongiibacter nanhainus</name>
    <dbReference type="NCBI Taxonomy" id="2794344"/>
    <lineage>
        <taxon>Bacteria</taxon>
        <taxon>Pseudomonadati</taxon>
        <taxon>Pseudomonadota</taxon>
        <taxon>Gammaproteobacteria</taxon>
        <taxon>Cellvibrionales</taxon>
        <taxon>Spongiibacteraceae</taxon>
        <taxon>Spongiibacter</taxon>
    </lineage>
</organism>
<proteinExistence type="inferred from homology"/>
<dbReference type="SUPFAM" id="SSF111369">
    <property type="entry name" value="HlyD-like secretion proteins"/>
    <property type="match status" value="1"/>
</dbReference>
<dbReference type="GO" id="GO:0060003">
    <property type="term" value="P:copper ion export"/>
    <property type="evidence" value="ECO:0007669"/>
    <property type="project" value="TreeGrafter"/>
</dbReference>
<evidence type="ECO:0000256" key="4">
    <source>
        <dbReference type="ARBA" id="ARBA00023065"/>
    </source>
</evidence>
<gene>
    <name evidence="11" type="ORF">I6N98_09795</name>
</gene>
<dbReference type="InterPro" id="IPR042230">
    <property type="entry name" value="CusF_sf"/>
</dbReference>
<feature type="domain" description="CusB-like three alpha-helical bundle" evidence="7">
    <location>
        <begin position="163"/>
        <end position="210"/>
    </location>
</feature>
<keyword evidence="2" id="KW-0813">Transport</keyword>
<dbReference type="GO" id="GO:0046914">
    <property type="term" value="F:transition metal ion binding"/>
    <property type="evidence" value="ECO:0007669"/>
    <property type="project" value="TreeGrafter"/>
</dbReference>
<evidence type="ECO:0000259" key="8">
    <source>
        <dbReference type="Pfam" id="PF25919"/>
    </source>
</evidence>
<dbReference type="InterPro" id="IPR058792">
    <property type="entry name" value="Beta-barrel_RND_2"/>
</dbReference>
<reference evidence="11 12" key="1">
    <citation type="submission" date="2020-12" db="EMBL/GenBank/DDBJ databases">
        <authorList>
            <person name="Shan Y."/>
        </authorList>
    </citation>
    <scope>NUCLEOTIDE SEQUENCE [LARGE SCALE GENOMIC DNA]</scope>
    <source>
        <strain evidence="12">csc3.9</strain>
    </source>
</reference>
<dbReference type="Pfam" id="PF25975">
    <property type="entry name" value="CzcB_C"/>
    <property type="match status" value="1"/>
</dbReference>
<evidence type="ECO:0000256" key="5">
    <source>
        <dbReference type="SAM" id="MobiDB-lite"/>
    </source>
</evidence>
<evidence type="ECO:0000256" key="1">
    <source>
        <dbReference type="ARBA" id="ARBA00009477"/>
    </source>
</evidence>
<feature type="domain" description="CzcB-like C-terminal circularly permuted SH3-like" evidence="10">
    <location>
        <begin position="332"/>
        <end position="390"/>
    </location>
</feature>
<dbReference type="GO" id="GO:0030288">
    <property type="term" value="C:outer membrane-bounded periplasmic space"/>
    <property type="evidence" value="ECO:0007669"/>
    <property type="project" value="TreeGrafter"/>
</dbReference>
<dbReference type="NCBIfam" id="TIGR01730">
    <property type="entry name" value="RND_mfp"/>
    <property type="match status" value="1"/>
</dbReference>
<protein>
    <submittedName>
        <fullName evidence="11">Efflux RND transporter periplasmic adaptor subunit</fullName>
    </submittedName>
</protein>
<dbReference type="InterPro" id="IPR045800">
    <property type="entry name" value="HMBD"/>
</dbReference>
<dbReference type="Gene3D" id="2.40.30.170">
    <property type="match status" value="1"/>
</dbReference>
<dbReference type="InterPro" id="IPR058649">
    <property type="entry name" value="CzcB_C"/>
</dbReference>
<dbReference type="Gene3D" id="6.10.140.730">
    <property type="match status" value="1"/>
</dbReference>
<dbReference type="InterPro" id="IPR058791">
    <property type="entry name" value="3HB_CusB"/>
</dbReference>
<dbReference type="EMBL" id="CP066167">
    <property type="protein sequence ID" value="QQD16691.1"/>
    <property type="molecule type" value="Genomic_DNA"/>
</dbReference>
<dbReference type="Pfam" id="PF25919">
    <property type="entry name" value="BSH_CusB"/>
    <property type="match status" value="1"/>
</dbReference>
<dbReference type="Gene3D" id="2.40.50.100">
    <property type="match status" value="1"/>
</dbReference>
<feature type="compositionally biased region" description="Polar residues" evidence="5">
    <location>
        <begin position="544"/>
        <end position="554"/>
    </location>
</feature>
<keyword evidence="12" id="KW-1185">Reference proteome</keyword>
<evidence type="ECO:0000259" key="6">
    <source>
        <dbReference type="Pfam" id="PF19335"/>
    </source>
</evidence>